<protein>
    <submittedName>
        <fullName evidence="1">DUF6714 family protein</fullName>
    </submittedName>
</protein>
<evidence type="ECO:0000313" key="2">
    <source>
        <dbReference type="Proteomes" id="UP001595789"/>
    </source>
</evidence>
<dbReference type="Pfam" id="PF20461">
    <property type="entry name" value="DUF6714"/>
    <property type="match status" value="1"/>
</dbReference>
<dbReference type="RefSeq" id="WP_378985288.1">
    <property type="nucleotide sequence ID" value="NZ_JBHSBW010000011.1"/>
</dbReference>
<dbReference type="Proteomes" id="UP001595789">
    <property type="component" value="Unassembled WGS sequence"/>
</dbReference>
<evidence type="ECO:0000313" key="1">
    <source>
        <dbReference type="EMBL" id="MFC4211842.1"/>
    </source>
</evidence>
<keyword evidence="2" id="KW-1185">Reference proteome</keyword>
<name>A0ABV8PC68_9SPHI</name>
<organism evidence="1 2">
    <name type="scientific">Pedobacter lithocola</name>
    <dbReference type="NCBI Taxonomy" id="1908239"/>
    <lineage>
        <taxon>Bacteria</taxon>
        <taxon>Pseudomonadati</taxon>
        <taxon>Bacteroidota</taxon>
        <taxon>Sphingobacteriia</taxon>
        <taxon>Sphingobacteriales</taxon>
        <taxon>Sphingobacteriaceae</taxon>
        <taxon>Pedobacter</taxon>
    </lineage>
</organism>
<proteinExistence type="predicted"/>
<reference evidence="2" key="1">
    <citation type="journal article" date="2019" name="Int. J. Syst. Evol. Microbiol.">
        <title>The Global Catalogue of Microorganisms (GCM) 10K type strain sequencing project: providing services to taxonomists for standard genome sequencing and annotation.</title>
        <authorList>
            <consortium name="The Broad Institute Genomics Platform"/>
            <consortium name="The Broad Institute Genome Sequencing Center for Infectious Disease"/>
            <person name="Wu L."/>
            <person name="Ma J."/>
        </authorList>
    </citation>
    <scope>NUCLEOTIDE SEQUENCE [LARGE SCALE GENOMIC DNA]</scope>
    <source>
        <strain evidence="2">CCM 8691</strain>
    </source>
</reference>
<comment type="caution">
    <text evidence="1">The sequence shown here is derived from an EMBL/GenBank/DDBJ whole genome shotgun (WGS) entry which is preliminary data.</text>
</comment>
<gene>
    <name evidence="1" type="ORF">ACFOWA_11650</name>
</gene>
<dbReference type="InterPro" id="IPR046560">
    <property type="entry name" value="DUF6714"/>
</dbReference>
<dbReference type="EMBL" id="JBHSBW010000011">
    <property type="protein sequence ID" value="MFC4211842.1"/>
    <property type="molecule type" value="Genomic_DNA"/>
</dbReference>
<sequence length="167" mass="19602">MLKTDLINKIKLAFKDVRLENGIGLWEAQGLDDYADDETLKSLRTRDERINWENLSYQDLAYCESSLAFFDAKGMRFCLPQFLIFDILEAKILKEQNLSSPEVVFALTNDLHSECQLNRFSLFNTKQMECVISFLHYKLAIIEEDEENYFYKQLKDGITFWSDKLGN</sequence>
<accession>A0ABV8PC68</accession>